<dbReference type="AlphaFoldDB" id="A0A914XW27"/>
<dbReference type="PANTHER" id="PTHR46060:SF1">
    <property type="entry name" value="MARINER MOS1 TRANSPOSASE-LIKE PROTEIN"/>
    <property type="match status" value="1"/>
</dbReference>
<dbReference type="InterPro" id="IPR052709">
    <property type="entry name" value="Transposase-MT_Hybrid"/>
</dbReference>
<accession>A0A914XW27</accession>
<reference evidence="2" key="1">
    <citation type="submission" date="2022-11" db="UniProtKB">
        <authorList>
            <consortium name="WormBaseParasite"/>
        </authorList>
    </citation>
    <scope>IDENTIFICATION</scope>
</reference>
<proteinExistence type="predicted"/>
<evidence type="ECO:0000313" key="1">
    <source>
        <dbReference type="Proteomes" id="UP000887566"/>
    </source>
</evidence>
<dbReference type="Proteomes" id="UP000887566">
    <property type="component" value="Unplaced"/>
</dbReference>
<dbReference type="PANTHER" id="PTHR46060">
    <property type="entry name" value="MARINER MOS1 TRANSPOSASE-LIKE PROTEIN"/>
    <property type="match status" value="1"/>
</dbReference>
<name>A0A914XW27_9BILA</name>
<protein>
    <submittedName>
        <fullName evidence="2">Transposase</fullName>
    </submittedName>
</protein>
<evidence type="ECO:0000313" key="2">
    <source>
        <dbReference type="WBParaSite" id="PSAMB.scaffold9size141757.g270.t1"/>
    </source>
</evidence>
<dbReference type="WBParaSite" id="PSAMB.scaffold9size141757.g270.t1">
    <property type="protein sequence ID" value="PSAMB.scaffold9size141757.g270.t1"/>
    <property type="gene ID" value="PSAMB.scaffold9size141757.g270"/>
</dbReference>
<organism evidence="1 2">
    <name type="scientific">Plectus sambesii</name>
    <dbReference type="NCBI Taxonomy" id="2011161"/>
    <lineage>
        <taxon>Eukaryota</taxon>
        <taxon>Metazoa</taxon>
        <taxon>Ecdysozoa</taxon>
        <taxon>Nematoda</taxon>
        <taxon>Chromadorea</taxon>
        <taxon>Plectida</taxon>
        <taxon>Plectina</taxon>
        <taxon>Plectoidea</taxon>
        <taxon>Plectidae</taxon>
        <taxon>Plectus</taxon>
    </lineage>
</organism>
<keyword evidence="1" id="KW-1185">Reference proteome</keyword>
<sequence length="101" mass="11486">MDIHSRKKAVYGDMCLSEGRVYKWLRKFKDGEQDLDDAPWPGQAHHVITPASMVEAERMIEQDRRVIVNALAAALEMSVDSVHHLVHKELGFSKVCACWVP</sequence>